<keyword evidence="4 6" id="KW-1133">Transmembrane helix</keyword>
<feature type="transmembrane region" description="Helical" evidence="6">
    <location>
        <begin position="95"/>
        <end position="116"/>
    </location>
</feature>
<organism evidence="7 8">
    <name type="scientific">Allorhizobium borbori</name>
    <dbReference type="NCBI Taxonomy" id="485907"/>
    <lineage>
        <taxon>Bacteria</taxon>
        <taxon>Pseudomonadati</taxon>
        <taxon>Pseudomonadota</taxon>
        <taxon>Alphaproteobacteria</taxon>
        <taxon>Hyphomicrobiales</taxon>
        <taxon>Rhizobiaceae</taxon>
        <taxon>Rhizobium/Agrobacterium group</taxon>
        <taxon>Allorhizobium</taxon>
    </lineage>
</organism>
<sequence>MEQTTRPAGKPTLDKDLDRVTLNEQAAHHVTRALVAPGIGLLFLVVAMLIAGFTVFHEPGSLVIIAASAIAAYMAMNIGANDVTNNVGPAVGAKALTMGAALLMAAFFETAGALLAGGDVVTTISDGIVSPEVLTNGPMLIRVMLAALLSAAFFVNIATWANAPVSTTHTVVGGVLGAGIAAAGFDAVNWTSMAEITATWAVSPLLGGAIAAGILYMVKETIIYREDKIAAARIWVPVLIGVMMAAFSTYLAFIGLNKLTTLSLGMATLVGLLAGVLAWLAAIPFIRRQSEGLENRNQSLRKLFRLPLIFTAAILSFGHGANDVSNAVGPLSAIVEATRAANVGDLVTIPFWVMLIGGMGISVGLLLFGPRLIHLVGEQITKLNPMRAFCVSLSTGLTVNLASWLGLPVSTTHIAVGSVFGVGFFREWYTRNSARRLAYMQEKSGKKAKAKAGESNPDEMRRRFLVRRSHLMTIIAAWMITVPASAIISAALYGLMSLFF</sequence>
<feature type="transmembrane region" description="Helical" evidence="6">
    <location>
        <begin position="139"/>
        <end position="159"/>
    </location>
</feature>
<evidence type="ECO:0000313" key="7">
    <source>
        <dbReference type="EMBL" id="MBB4104236.1"/>
    </source>
</evidence>
<feature type="transmembrane region" description="Helical" evidence="6">
    <location>
        <begin position="230"/>
        <end position="256"/>
    </location>
</feature>
<keyword evidence="6" id="KW-0592">Phosphate transport</keyword>
<dbReference type="PANTHER" id="PTHR11101">
    <property type="entry name" value="PHOSPHATE TRANSPORTER"/>
    <property type="match status" value="1"/>
</dbReference>
<comment type="subcellular location">
    <subcellularLocation>
        <location evidence="1 6">Membrane</location>
        <topology evidence="1 6">Multi-pass membrane protein</topology>
    </subcellularLocation>
</comment>
<dbReference type="EMBL" id="JACIDU010000011">
    <property type="protein sequence ID" value="MBB4104236.1"/>
    <property type="molecule type" value="Genomic_DNA"/>
</dbReference>
<comment type="caution">
    <text evidence="7">The sequence shown here is derived from an EMBL/GenBank/DDBJ whole genome shotgun (WGS) entry which is preliminary data.</text>
</comment>
<keyword evidence="8" id="KW-1185">Reference proteome</keyword>
<evidence type="ECO:0000313" key="8">
    <source>
        <dbReference type="Proteomes" id="UP000584824"/>
    </source>
</evidence>
<dbReference type="AlphaFoldDB" id="A0A7W6K4M6"/>
<gene>
    <name evidence="7" type="ORF">GGQ66_002810</name>
</gene>
<comment type="similarity">
    <text evidence="6">Belongs to the inorganic phosphate transporter (PiT) (TC 2.A.20) family.</text>
</comment>
<feature type="transmembrane region" description="Helical" evidence="6">
    <location>
        <begin position="471"/>
        <end position="496"/>
    </location>
</feature>
<keyword evidence="2 6" id="KW-0813">Transport</keyword>
<dbReference type="GO" id="GO:0005315">
    <property type="term" value="F:phosphate transmembrane transporter activity"/>
    <property type="evidence" value="ECO:0007669"/>
    <property type="project" value="InterPro"/>
</dbReference>
<evidence type="ECO:0000256" key="3">
    <source>
        <dbReference type="ARBA" id="ARBA00022692"/>
    </source>
</evidence>
<evidence type="ECO:0000256" key="2">
    <source>
        <dbReference type="ARBA" id="ARBA00022448"/>
    </source>
</evidence>
<dbReference type="RefSeq" id="WP_183793326.1">
    <property type="nucleotide sequence ID" value="NZ_JACIDU010000011.1"/>
</dbReference>
<keyword evidence="3 6" id="KW-0812">Transmembrane</keyword>
<feature type="transmembrane region" description="Helical" evidence="6">
    <location>
        <begin position="262"/>
        <end position="282"/>
    </location>
</feature>
<evidence type="ECO:0000256" key="6">
    <source>
        <dbReference type="RuleBase" id="RU363058"/>
    </source>
</evidence>
<feature type="transmembrane region" description="Helical" evidence="6">
    <location>
        <begin position="62"/>
        <end position="83"/>
    </location>
</feature>
<feature type="transmembrane region" description="Helical" evidence="6">
    <location>
        <begin position="413"/>
        <end position="429"/>
    </location>
</feature>
<dbReference type="GO" id="GO:0035435">
    <property type="term" value="P:phosphate ion transmembrane transport"/>
    <property type="evidence" value="ECO:0007669"/>
    <property type="project" value="TreeGrafter"/>
</dbReference>
<keyword evidence="5 6" id="KW-0472">Membrane</keyword>
<dbReference type="InterPro" id="IPR001204">
    <property type="entry name" value="Phos_transporter"/>
</dbReference>
<name>A0A7W6K4M6_9HYPH</name>
<feature type="transmembrane region" description="Helical" evidence="6">
    <location>
        <begin position="171"/>
        <end position="192"/>
    </location>
</feature>
<feature type="transmembrane region" description="Helical" evidence="6">
    <location>
        <begin position="349"/>
        <end position="368"/>
    </location>
</feature>
<feature type="transmembrane region" description="Helical" evidence="6">
    <location>
        <begin position="303"/>
        <end position="321"/>
    </location>
</feature>
<evidence type="ECO:0000256" key="1">
    <source>
        <dbReference type="ARBA" id="ARBA00004141"/>
    </source>
</evidence>
<dbReference type="Proteomes" id="UP000584824">
    <property type="component" value="Unassembled WGS sequence"/>
</dbReference>
<dbReference type="PANTHER" id="PTHR11101:SF80">
    <property type="entry name" value="PHOSPHATE TRANSPORTER"/>
    <property type="match status" value="1"/>
</dbReference>
<feature type="transmembrane region" description="Helical" evidence="6">
    <location>
        <begin position="34"/>
        <end position="56"/>
    </location>
</feature>
<proteinExistence type="inferred from homology"/>
<feature type="transmembrane region" description="Helical" evidence="6">
    <location>
        <begin position="388"/>
        <end position="407"/>
    </location>
</feature>
<protein>
    <recommendedName>
        <fullName evidence="6">Phosphate transporter</fullName>
    </recommendedName>
</protein>
<dbReference type="GO" id="GO:0016020">
    <property type="term" value="C:membrane"/>
    <property type="evidence" value="ECO:0007669"/>
    <property type="project" value="UniProtKB-SubCell"/>
</dbReference>
<evidence type="ECO:0000256" key="4">
    <source>
        <dbReference type="ARBA" id="ARBA00022989"/>
    </source>
</evidence>
<evidence type="ECO:0000256" key="5">
    <source>
        <dbReference type="ARBA" id="ARBA00023136"/>
    </source>
</evidence>
<feature type="transmembrane region" description="Helical" evidence="6">
    <location>
        <begin position="198"/>
        <end position="218"/>
    </location>
</feature>
<accession>A0A7W6K4M6</accession>
<dbReference type="Pfam" id="PF01384">
    <property type="entry name" value="PHO4"/>
    <property type="match status" value="1"/>
</dbReference>
<reference evidence="7 8" key="1">
    <citation type="submission" date="2020-08" db="EMBL/GenBank/DDBJ databases">
        <title>Genomic Encyclopedia of Type Strains, Phase IV (KMG-IV): sequencing the most valuable type-strain genomes for metagenomic binning, comparative biology and taxonomic classification.</title>
        <authorList>
            <person name="Goeker M."/>
        </authorList>
    </citation>
    <scope>NUCLEOTIDE SEQUENCE [LARGE SCALE GENOMIC DNA]</scope>
    <source>
        <strain evidence="7 8">DSM 26385</strain>
    </source>
</reference>